<evidence type="ECO:0000256" key="1">
    <source>
        <dbReference type="SAM" id="MobiDB-lite"/>
    </source>
</evidence>
<dbReference type="AlphaFoldDB" id="A0A1Y6BEN0"/>
<dbReference type="PANTHER" id="PTHR43760:SF1">
    <property type="entry name" value="ENDORIBONUCLEASE L-PSP_CHORISMATE MUTASE-LIKE DOMAIN-CONTAINING PROTEIN"/>
    <property type="match status" value="1"/>
</dbReference>
<name>A0A1Y6BEN0_9PROT</name>
<accession>A0A1Y6BEN0</accession>
<evidence type="ECO:0000313" key="3">
    <source>
        <dbReference type="EMBL" id="SMF03475.1"/>
    </source>
</evidence>
<dbReference type="CDD" id="cd02199">
    <property type="entry name" value="YjgF_YER057c_UK114_like_1"/>
    <property type="match status" value="1"/>
</dbReference>
<organism evidence="3 4">
    <name type="scientific">Tistlia consotensis USBA 355</name>
    <dbReference type="NCBI Taxonomy" id="560819"/>
    <lineage>
        <taxon>Bacteria</taxon>
        <taxon>Pseudomonadati</taxon>
        <taxon>Pseudomonadota</taxon>
        <taxon>Alphaproteobacteria</taxon>
        <taxon>Rhodospirillales</taxon>
        <taxon>Rhodovibrionaceae</taxon>
        <taxon>Tistlia</taxon>
    </lineage>
</organism>
<dbReference type="InterPro" id="IPR035959">
    <property type="entry name" value="RutC-like_sf"/>
</dbReference>
<sequence>MAPRPTSPTRRDPPGGPERRLARLGIELPSPPEPFGAYVESVQAGGLLFLTGMLPTEGRTATFTGRVGAELDPEQARQAARLAALNALAVARQHLGSLDRVARVVRLGVAIATAGDFREHPKVADGASELFQEVFGADRNPCRLVLGVASLPLGAAVELEVIFAVEEQQSRSAPPPASR</sequence>
<dbReference type="Pfam" id="PF14588">
    <property type="entry name" value="YjgF_endoribonc"/>
    <property type="match status" value="1"/>
</dbReference>
<feature type="compositionally biased region" description="Basic and acidic residues" evidence="1">
    <location>
        <begin position="9"/>
        <end position="20"/>
    </location>
</feature>
<feature type="region of interest" description="Disordered" evidence="1">
    <location>
        <begin position="1"/>
        <end position="20"/>
    </location>
</feature>
<evidence type="ECO:0000313" key="4">
    <source>
        <dbReference type="Proteomes" id="UP000192917"/>
    </source>
</evidence>
<dbReference type="PANTHER" id="PTHR43760">
    <property type="entry name" value="ENDORIBONUCLEASE-RELATED"/>
    <property type="match status" value="1"/>
</dbReference>
<dbReference type="Gene3D" id="3.30.1330.40">
    <property type="entry name" value="RutC-like"/>
    <property type="match status" value="1"/>
</dbReference>
<dbReference type="EMBL" id="FWZX01000003">
    <property type="protein sequence ID" value="SMF03475.1"/>
    <property type="molecule type" value="Genomic_DNA"/>
</dbReference>
<dbReference type="Proteomes" id="UP000192917">
    <property type="component" value="Unassembled WGS sequence"/>
</dbReference>
<reference evidence="3 4" key="1">
    <citation type="submission" date="2017-04" db="EMBL/GenBank/DDBJ databases">
        <authorList>
            <person name="Afonso C.L."/>
            <person name="Miller P.J."/>
            <person name="Scott M.A."/>
            <person name="Spackman E."/>
            <person name="Goraichik I."/>
            <person name="Dimitrov K.M."/>
            <person name="Suarez D.L."/>
            <person name="Swayne D.E."/>
        </authorList>
    </citation>
    <scope>NUCLEOTIDE SEQUENCE [LARGE SCALE GENOMIC DNA]</scope>
    <source>
        <strain evidence="3 4">USBA 355</strain>
    </source>
</reference>
<dbReference type="InterPro" id="IPR013813">
    <property type="entry name" value="Endoribo_LPSP/chorism_mut-like"/>
</dbReference>
<gene>
    <name evidence="3" type="ORF">SAMN05428998_103137</name>
</gene>
<evidence type="ECO:0000259" key="2">
    <source>
        <dbReference type="Pfam" id="PF14588"/>
    </source>
</evidence>
<dbReference type="RefSeq" id="WP_085121582.1">
    <property type="nucleotide sequence ID" value="NZ_FWZX01000003.1"/>
</dbReference>
<dbReference type="SUPFAM" id="SSF55298">
    <property type="entry name" value="YjgF-like"/>
    <property type="match status" value="1"/>
</dbReference>
<feature type="domain" description="Endoribonuclease L-PSP/chorismate mutase-like" evidence="2">
    <location>
        <begin position="18"/>
        <end position="155"/>
    </location>
</feature>
<protein>
    <submittedName>
        <fullName evidence="3">Enamine deaminase RidA, house cleaning of reactive enamine intermediates, YjgF/YER057c/UK114 family</fullName>
    </submittedName>
</protein>
<keyword evidence="4" id="KW-1185">Reference proteome</keyword>
<proteinExistence type="predicted"/>
<dbReference type="STRING" id="560819.SAMN05428998_103137"/>